<dbReference type="PANTHER" id="PTHR11487">
    <property type="entry name" value="THIOESTERASE"/>
    <property type="match status" value="1"/>
</dbReference>
<comment type="similarity">
    <text evidence="1">Belongs to the thioesterase family.</text>
</comment>
<evidence type="ECO:0000256" key="1">
    <source>
        <dbReference type="ARBA" id="ARBA00007169"/>
    </source>
</evidence>
<accession>C5BIZ6</accession>
<protein>
    <submittedName>
        <fullName evidence="4">Thioesterase domain protein</fullName>
    </submittedName>
</protein>
<dbReference type="GO" id="GO:0016787">
    <property type="term" value="F:hydrolase activity"/>
    <property type="evidence" value="ECO:0007669"/>
    <property type="project" value="UniProtKB-KW"/>
</dbReference>
<evidence type="ECO:0000313" key="4">
    <source>
        <dbReference type="EMBL" id="ACR12408.1"/>
    </source>
</evidence>
<sequence length="261" mass="28989">MRELLRESELTGAELEAAQSPWLKLLRKQPQPACRLICFAHIGGSASVFRRWPEFVNNNADIYALQLPGREERRDEPVYSSMQAVVGELIPLVLQDSTPVVLFGHSFGSVLAFSLASRLTERGAAVAGLVVSAKTAPHLNQRKKRSELSDKQLLADIRNMGGTPESILGDPLMVKQIMRVMRGDFSILESYEESLHLTSLKCPIVAIEAEYDHLISGKGIDAWCEYTQAGFSKKIIAGGHFYINDHPQELFDVVNSLLEQV</sequence>
<dbReference type="RefSeq" id="WP_015818520.1">
    <property type="nucleotide sequence ID" value="NC_012997.1"/>
</dbReference>
<dbReference type="STRING" id="377629.TERTU_4396"/>
<dbReference type="InterPro" id="IPR020802">
    <property type="entry name" value="TesA-like"/>
</dbReference>
<evidence type="ECO:0000259" key="3">
    <source>
        <dbReference type="SMART" id="SM00824"/>
    </source>
</evidence>
<evidence type="ECO:0000313" key="5">
    <source>
        <dbReference type="Proteomes" id="UP000009080"/>
    </source>
</evidence>
<dbReference type="GO" id="GO:0008610">
    <property type="term" value="P:lipid biosynthetic process"/>
    <property type="evidence" value="ECO:0007669"/>
    <property type="project" value="TreeGrafter"/>
</dbReference>
<dbReference type="HOGENOM" id="CLU_070456_1_2_6"/>
<keyword evidence="5" id="KW-1185">Reference proteome</keyword>
<dbReference type="InterPro" id="IPR012223">
    <property type="entry name" value="TEII"/>
</dbReference>
<dbReference type="SMART" id="SM00824">
    <property type="entry name" value="PKS_TE"/>
    <property type="match status" value="1"/>
</dbReference>
<dbReference type="InterPro" id="IPR029058">
    <property type="entry name" value="AB_hydrolase_fold"/>
</dbReference>
<dbReference type="Gene3D" id="3.40.50.1820">
    <property type="entry name" value="alpha/beta hydrolase"/>
    <property type="match status" value="1"/>
</dbReference>
<dbReference type="SUPFAM" id="SSF53474">
    <property type="entry name" value="alpha/beta-Hydrolases"/>
    <property type="match status" value="1"/>
</dbReference>
<dbReference type="EMBL" id="CP001614">
    <property type="protein sequence ID" value="ACR12408.1"/>
    <property type="molecule type" value="Genomic_DNA"/>
</dbReference>
<evidence type="ECO:0000256" key="2">
    <source>
        <dbReference type="ARBA" id="ARBA00022801"/>
    </source>
</evidence>
<dbReference type="InterPro" id="IPR001031">
    <property type="entry name" value="Thioesterase"/>
</dbReference>
<dbReference type="eggNOG" id="COG3208">
    <property type="taxonomic scope" value="Bacteria"/>
</dbReference>
<dbReference type="AlphaFoldDB" id="C5BIZ6"/>
<reference evidence="4 5" key="1">
    <citation type="journal article" date="2009" name="PLoS ONE">
        <title>The complete genome of Teredinibacter turnerae T7901: an intracellular endosymbiont of marine wood-boring bivalves (shipworms).</title>
        <authorList>
            <person name="Yang J.C."/>
            <person name="Madupu R."/>
            <person name="Durkin A.S."/>
            <person name="Ekborg N.A."/>
            <person name="Pedamallu C.S."/>
            <person name="Hostetler J.B."/>
            <person name="Radune D."/>
            <person name="Toms B.S."/>
            <person name="Henrissat B."/>
            <person name="Coutinho P.M."/>
            <person name="Schwarz S."/>
            <person name="Field L."/>
            <person name="Trindade-Silva A.E."/>
            <person name="Soares C.A.G."/>
            <person name="Elshahawi S."/>
            <person name="Hanora A."/>
            <person name="Schmidt E.W."/>
            <person name="Haygood M.G."/>
            <person name="Posfai J."/>
            <person name="Benner J."/>
            <person name="Madinger C."/>
            <person name="Nove J."/>
            <person name="Anton B."/>
            <person name="Chaudhary K."/>
            <person name="Foster J."/>
            <person name="Holman A."/>
            <person name="Kumar S."/>
            <person name="Lessard P.A."/>
            <person name="Luyten Y.A."/>
            <person name="Slatko B."/>
            <person name="Wood N."/>
            <person name="Wu B."/>
            <person name="Teplitski M."/>
            <person name="Mougous J.D."/>
            <person name="Ward N."/>
            <person name="Eisen J.A."/>
            <person name="Badger J.H."/>
            <person name="Distel D.L."/>
        </authorList>
    </citation>
    <scope>NUCLEOTIDE SEQUENCE [LARGE SCALE GENOMIC DNA]</scope>
    <source>
        <strain evidence="5">ATCC 39867 / T7901</strain>
    </source>
</reference>
<proteinExistence type="inferred from homology"/>
<dbReference type="Proteomes" id="UP000009080">
    <property type="component" value="Chromosome"/>
</dbReference>
<organism evidence="4 5">
    <name type="scientific">Teredinibacter turnerae (strain ATCC 39867 / T7901)</name>
    <dbReference type="NCBI Taxonomy" id="377629"/>
    <lineage>
        <taxon>Bacteria</taxon>
        <taxon>Pseudomonadati</taxon>
        <taxon>Pseudomonadota</taxon>
        <taxon>Gammaproteobacteria</taxon>
        <taxon>Cellvibrionales</taxon>
        <taxon>Cellvibrionaceae</taxon>
        <taxon>Teredinibacter</taxon>
    </lineage>
</organism>
<feature type="domain" description="Thioesterase TesA-like" evidence="3">
    <location>
        <begin position="37"/>
        <end position="258"/>
    </location>
</feature>
<name>C5BIZ6_TERTT</name>
<dbReference type="OrthoDB" id="8480037at2"/>
<dbReference type="PANTHER" id="PTHR11487:SF0">
    <property type="entry name" value="S-ACYL FATTY ACID SYNTHASE THIOESTERASE, MEDIUM CHAIN"/>
    <property type="match status" value="1"/>
</dbReference>
<keyword evidence="2" id="KW-0378">Hydrolase</keyword>
<dbReference type="Pfam" id="PF00975">
    <property type="entry name" value="Thioesterase"/>
    <property type="match status" value="1"/>
</dbReference>
<dbReference type="KEGG" id="ttu:TERTU_4396"/>
<gene>
    <name evidence="4" type="ordered locus">TERTU_4396</name>
</gene>